<proteinExistence type="predicted"/>
<reference evidence="2 3" key="2">
    <citation type="submission" date="2018-11" db="EMBL/GenBank/DDBJ databases">
        <authorList>
            <consortium name="Pathogen Informatics"/>
        </authorList>
    </citation>
    <scope>NUCLEOTIDE SEQUENCE [LARGE SCALE GENOMIC DNA]</scope>
</reference>
<organism evidence="4">
    <name type="scientific">Rodentolepis nana</name>
    <name type="common">Dwarf tapeworm</name>
    <name type="synonym">Hymenolepis nana</name>
    <dbReference type="NCBI Taxonomy" id="102285"/>
    <lineage>
        <taxon>Eukaryota</taxon>
        <taxon>Metazoa</taxon>
        <taxon>Spiralia</taxon>
        <taxon>Lophotrochozoa</taxon>
        <taxon>Platyhelminthes</taxon>
        <taxon>Cestoda</taxon>
        <taxon>Eucestoda</taxon>
        <taxon>Cyclophyllidea</taxon>
        <taxon>Hymenolepididae</taxon>
        <taxon>Rodentolepis</taxon>
    </lineage>
</organism>
<evidence type="ECO:0000313" key="3">
    <source>
        <dbReference type="Proteomes" id="UP000278807"/>
    </source>
</evidence>
<dbReference type="EMBL" id="UZAE01012742">
    <property type="protein sequence ID" value="VDO06431.1"/>
    <property type="molecule type" value="Genomic_DNA"/>
</dbReference>
<gene>
    <name evidence="2" type="ORF">HNAJ_LOCUS9770</name>
</gene>
<name>A0A0R3TQF5_RODNA</name>
<keyword evidence="3" id="KW-1185">Reference proteome</keyword>
<evidence type="ECO:0000313" key="2">
    <source>
        <dbReference type="EMBL" id="VDO06431.1"/>
    </source>
</evidence>
<evidence type="ECO:0000256" key="1">
    <source>
        <dbReference type="SAM" id="MobiDB-lite"/>
    </source>
</evidence>
<dbReference type="WBParaSite" id="HNAJ_0000977501-mRNA-1">
    <property type="protein sequence ID" value="HNAJ_0000977501-mRNA-1"/>
    <property type="gene ID" value="HNAJ_0000977501"/>
</dbReference>
<feature type="region of interest" description="Disordered" evidence="1">
    <location>
        <begin position="44"/>
        <end position="64"/>
    </location>
</feature>
<accession>A0A0R3TQF5</accession>
<protein>
    <submittedName>
        <fullName evidence="4">Ovule protein</fullName>
    </submittedName>
</protein>
<reference evidence="4" key="1">
    <citation type="submission" date="2017-02" db="UniProtKB">
        <authorList>
            <consortium name="WormBaseParasite"/>
        </authorList>
    </citation>
    <scope>IDENTIFICATION</scope>
</reference>
<dbReference type="Proteomes" id="UP000278807">
    <property type="component" value="Unassembled WGS sequence"/>
</dbReference>
<dbReference type="AlphaFoldDB" id="A0A0R3TQF5"/>
<feature type="compositionally biased region" description="Basic residues" evidence="1">
    <location>
        <begin position="54"/>
        <end position="64"/>
    </location>
</feature>
<sequence length="64" mass="7818">MHFQLVKMVQRKGTSLRFLFHQRTRNYPLHQHLLSLLHIQEGQLHFPLSPPPPPHHHHRSRRHQ</sequence>
<evidence type="ECO:0000313" key="4">
    <source>
        <dbReference type="WBParaSite" id="HNAJ_0000977501-mRNA-1"/>
    </source>
</evidence>